<dbReference type="Gene3D" id="2.120.10.30">
    <property type="entry name" value="TolB, C-terminal domain"/>
    <property type="match status" value="1"/>
</dbReference>
<feature type="domain" description="SMP-30/Gluconolactonase/LRE-like region" evidence="2">
    <location>
        <begin position="62"/>
        <end position="285"/>
    </location>
</feature>
<protein>
    <submittedName>
        <fullName evidence="3">SMP-30/gluconolactonase/LRE family protein</fullName>
    </submittedName>
</protein>
<proteinExistence type="predicted"/>
<dbReference type="InterPro" id="IPR011042">
    <property type="entry name" value="6-blade_b-propeller_TolB-like"/>
</dbReference>
<reference evidence="4" key="1">
    <citation type="journal article" date="2019" name="Int. J. Syst. Evol. Microbiol.">
        <title>The Global Catalogue of Microorganisms (GCM) 10K type strain sequencing project: providing services to taxonomists for standard genome sequencing and annotation.</title>
        <authorList>
            <consortium name="The Broad Institute Genomics Platform"/>
            <consortium name="The Broad Institute Genome Sequencing Center for Infectious Disease"/>
            <person name="Wu L."/>
            <person name="Ma J."/>
        </authorList>
    </citation>
    <scope>NUCLEOTIDE SEQUENCE [LARGE SCALE GENOMIC DNA]</scope>
    <source>
        <strain evidence="4">JCM 4816</strain>
    </source>
</reference>
<dbReference type="RefSeq" id="WP_345585600.1">
    <property type="nucleotide sequence ID" value="NZ_BAAAXF010000082.1"/>
</dbReference>
<comment type="caution">
    <text evidence="3">The sequence shown here is derived from an EMBL/GenBank/DDBJ whole genome shotgun (WGS) entry which is preliminary data.</text>
</comment>
<dbReference type="EMBL" id="BAAAXF010000082">
    <property type="protein sequence ID" value="GAA3505056.1"/>
    <property type="molecule type" value="Genomic_DNA"/>
</dbReference>
<dbReference type="SUPFAM" id="SSF63829">
    <property type="entry name" value="Calcium-dependent phosphotriesterase"/>
    <property type="match status" value="1"/>
</dbReference>
<feature type="signal peptide" evidence="1">
    <location>
        <begin position="1"/>
        <end position="30"/>
    </location>
</feature>
<dbReference type="PANTHER" id="PTHR31460:SF3">
    <property type="entry name" value="MESOCENTIN"/>
    <property type="match status" value="1"/>
</dbReference>
<evidence type="ECO:0000256" key="1">
    <source>
        <dbReference type="SAM" id="SignalP"/>
    </source>
</evidence>
<dbReference type="Proteomes" id="UP001501455">
    <property type="component" value="Unassembled WGS sequence"/>
</dbReference>
<keyword evidence="1" id="KW-0732">Signal</keyword>
<gene>
    <name evidence="3" type="ORF">GCM10019016_121690</name>
</gene>
<feature type="chain" id="PRO_5047284282" evidence="1">
    <location>
        <begin position="31"/>
        <end position="357"/>
    </location>
</feature>
<dbReference type="InterPro" id="IPR013658">
    <property type="entry name" value="SGL"/>
</dbReference>
<keyword evidence="4" id="KW-1185">Reference proteome</keyword>
<accession>A0ABP6UBC9</accession>
<name>A0ABP6UBC9_9ACTN</name>
<dbReference type="Pfam" id="PF08450">
    <property type="entry name" value="SGL"/>
    <property type="match status" value="1"/>
</dbReference>
<sequence>MLNGLRRVHRALLPAALVLSTALLPSTALALPVAAGADGAGPAAADTALPSVISGSGTAIHPEGVTWDPTRSAFLIGSLRHGTVSVVGADGTPRTLIDDPELIATGAIRVDVPRNRLLVTYDDVYAGPDALLSVGSTPETRGRHAGLAVYDLRTGQLQRRIDLGEAPGLHLANDIALDPRGNAYVTDSFSGHIFKVTPSGRKSTFLYDPALDAGADENGLPNVGVNGIVHHPDGYLLVVRYDTGAIFRIPLDRPQDFREVDLEQRVPGADGMALAPDGTLWAATNTIRSTGIDGVFRLRSDDGWRTGRTLSAQASPEAAPTTVAITPSGGYVLSSNLNVLFGSGGSQTRDGFVLRRY</sequence>
<evidence type="ECO:0000313" key="3">
    <source>
        <dbReference type="EMBL" id="GAA3505056.1"/>
    </source>
</evidence>
<dbReference type="InterPro" id="IPR053224">
    <property type="entry name" value="Sensory_adhesion_molecule"/>
</dbReference>
<evidence type="ECO:0000313" key="4">
    <source>
        <dbReference type="Proteomes" id="UP001501455"/>
    </source>
</evidence>
<dbReference type="PANTHER" id="PTHR31460">
    <property type="match status" value="1"/>
</dbReference>
<organism evidence="3 4">
    <name type="scientific">Streptomyces prasinosporus</name>
    <dbReference type="NCBI Taxonomy" id="68256"/>
    <lineage>
        <taxon>Bacteria</taxon>
        <taxon>Bacillati</taxon>
        <taxon>Actinomycetota</taxon>
        <taxon>Actinomycetes</taxon>
        <taxon>Kitasatosporales</taxon>
        <taxon>Streptomycetaceae</taxon>
        <taxon>Streptomyces</taxon>
        <taxon>Streptomyces albogriseolus group</taxon>
    </lineage>
</organism>
<evidence type="ECO:0000259" key="2">
    <source>
        <dbReference type="Pfam" id="PF08450"/>
    </source>
</evidence>